<accession>A0A2S0KB96</accession>
<proteinExistence type="predicted"/>
<organism evidence="1 2">
    <name type="scientific">Gordonia iterans</name>
    <dbReference type="NCBI Taxonomy" id="1004901"/>
    <lineage>
        <taxon>Bacteria</taxon>
        <taxon>Bacillati</taxon>
        <taxon>Actinomycetota</taxon>
        <taxon>Actinomycetes</taxon>
        <taxon>Mycobacteriales</taxon>
        <taxon>Gordoniaceae</taxon>
        <taxon>Gordonia</taxon>
    </lineage>
</organism>
<dbReference type="OrthoDB" id="4578756at2"/>
<dbReference type="KEGG" id="git:C6V83_00410"/>
<dbReference type="AlphaFoldDB" id="A0A2S0KB96"/>
<dbReference type="InterPro" id="IPR022566">
    <property type="entry name" value="DUF2613"/>
</dbReference>
<keyword evidence="2" id="KW-1185">Reference proteome</keyword>
<reference evidence="1 2" key="1">
    <citation type="submission" date="2018-03" db="EMBL/GenBank/DDBJ databases">
        <title>Characteristics and genome of n-alkane degrading marine bacteria Gordonia iterans isolated from crude oil contaminated in Tae-an, South Korea.</title>
        <authorList>
            <person name="Lee S.-S."/>
            <person name="Kim H."/>
        </authorList>
    </citation>
    <scope>NUCLEOTIDE SEQUENCE [LARGE SCALE GENOMIC DNA]</scope>
    <source>
        <strain evidence="1 2">Co17</strain>
    </source>
</reference>
<dbReference type="EMBL" id="CP027433">
    <property type="protein sequence ID" value="AVL98974.1"/>
    <property type="molecule type" value="Genomic_DNA"/>
</dbReference>
<dbReference type="RefSeq" id="WP_105940723.1">
    <property type="nucleotide sequence ID" value="NZ_CP027433.1"/>
</dbReference>
<name>A0A2S0KB96_9ACTN</name>
<gene>
    <name evidence="1" type="ORF">C6V83_00410</name>
</gene>
<protein>
    <submittedName>
        <fullName evidence="1">DUF2613 domain-containing protein</fullName>
    </submittedName>
</protein>
<sequence>MMRDRLIYGAVAAAAGLIVGVGAIFLAGSLAAENSPATDVNSFNAENGFVEGSVQYGTRSGDAGSQH</sequence>
<evidence type="ECO:0000313" key="2">
    <source>
        <dbReference type="Proteomes" id="UP000239814"/>
    </source>
</evidence>
<evidence type="ECO:0000313" key="1">
    <source>
        <dbReference type="EMBL" id="AVL98974.1"/>
    </source>
</evidence>
<dbReference type="Pfam" id="PF11021">
    <property type="entry name" value="DUF2613"/>
    <property type="match status" value="1"/>
</dbReference>
<dbReference type="Proteomes" id="UP000239814">
    <property type="component" value="Chromosome"/>
</dbReference>